<dbReference type="SUPFAM" id="SSF48264">
    <property type="entry name" value="Cytochrome P450"/>
    <property type="match status" value="1"/>
</dbReference>
<name>A0A0F4GW44_9PEZI</name>
<accession>A0A0F4GW44</accession>
<keyword evidence="10" id="KW-0472">Membrane</keyword>
<evidence type="ECO:0000313" key="12">
    <source>
        <dbReference type="Proteomes" id="UP000033647"/>
    </source>
</evidence>
<comment type="caution">
    <text evidence="11">The sequence shown here is derived from an EMBL/GenBank/DDBJ whole genome shotgun (WGS) entry which is preliminary data.</text>
</comment>
<dbReference type="InterPro" id="IPR001128">
    <property type="entry name" value="Cyt_P450"/>
</dbReference>
<keyword evidence="10" id="KW-1133">Transmembrane helix</keyword>
<evidence type="ECO:0000256" key="9">
    <source>
        <dbReference type="RuleBase" id="RU000461"/>
    </source>
</evidence>
<dbReference type="InterPro" id="IPR002403">
    <property type="entry name" value="Cyt_P450_E_grp-IV"/>
</dbReference>
<dbReference type="GO" id="GO:0020037">
    <property type="term" value="F:heme binding"/>
    <property type="evidence" value="ECO:0007669"/>
    <property type="project" value="InterPro"/>
</dbReference>
<comment type="similarity">
    <text evidence="2 9">Belongs to the cytochrome P450 family.</text>
</comment>
<evidence type="ECO:0000256" key="10">
    <source>
        <dbReference type="SAM" id="Phobius"/>
    </source>
</evidence>
<proteinExistence type="inferred from homology"/>
<keyword evidence="5 9" id="KW-0560">Oxidoreductase</keyword>
<dbReference type="GO" id="GO:0005506">
    <property type="term" value="F:iron ion binding"/>
    <property type="evidence" value="ECO:0007669"/>
    <property type="project" value="InterPro"/>
</dbReference>
<dbReference type="Proteomes" id="UP000033647">
    <property type="component" value="Unassembled WGS sequence"/>
</dbReference>
<evidence type="ECO:0000256" key="1">
    <source>
        <dbReference type="ARBA" id="ARBA00001971"/>
    </source>
</evidence>
<dbReference type="PRINTS" id="PR00465">
    <property type="entry name" value="EP450IV"/>
</dbReference>
<keyword evidence="12" id="KW-1185">Reference proteome</keyword>
<keyword evidence="10" id="KW-0812">Transmembrane</keyword>
<dbReference type="OrthoDB" id="1055148at2759"/>
<dbReference type="Gene3D" id="1.10.630.10">
    <property type="entry name" value="Cytochrome P450"/>
    <property type="match status" value="1"/>
</dbReference>
<dbReference type="EMBL" id="LAFY01000322">
    <property type="protein sequence ID" value="KJY00421.1"/>
    <property type="molecule type" value="Genomic_DNA"/>
</dbReference>
<dbReference type="InterPro" id="IPR017972">
    <property type="entry name" value="Cyt_P450_CS"/>
</dbReference>
<evidence type="ECO:0000256" key="7">
    <source>
        <dbReference type="ARBA" id="ARBA00023033"/>
    </source>
</evidence>
<dbReference type="GO" id="GO:0016705">
    <property type="term" value="F:oxidoreductase activity, acting on paired donors, with incorporation or reduction of molecular oxygen"/>
    <property type="evidence" value="ECO:0007669"/>
    <property type="project" value="InterPro"/>
</dbReference>
<reference evidence="11 12" key="1">
    <citation type="submission" date="2015-03" db="EMBL/GenBank/DDBJ databases">
        <title>RNA-seq based gene annotation and comparative genomics of four Zymoseptoria species reveal species-specific pathogenicity related genes and transposable element activity.</title>
        <authorList>
            <person name="Grandaubert J."/>
            <person name="Bhattacharyya A."/>
            <person name="Stukenbrock E.H."/>
        </authorList>
    </citation>
    <scope>NUCLEOTIDE SEQUENCE [LARGE SCALE GENOMIC DNA]</scope>
    <source>
        <strain evidence="11 12">Zb18110</strain>
    </source>
</reference>
<dbReference type="PANTHER" id="PTHR24286">
    <property type="entry name" value="CYTOCHROME P450 26"/>
    <property type="match status" value="1"/>
</dbReference>
<evidence type="ECO:0000256" key="4">
    <source>
        <dbReference type="ARBA" id="ARBA00022723"/>
    </source>
</evidence>
<feature type="binding site" description="axial binding residue" evidence="8">
    <location>
        <position position="435"/>
    </location>
    <ligand>
        <name>heme</name>
        <dbReference type="ChEBI" id="CHEBI:30413"/>
    </ligand>
    <ligandPart>
        <name>Fe</name>
        <dbReference type="ChEBI" id="CHEBI:18248"/>
    </ligandPart>
</feature>
<keyword evidence="3 8" id="KW-0349">Heme</keyword>
<dbReference type="STRING" id="1047168.A0A0F4GW44"/>
<dbReference type="Pfam" id="PF00067">
    <property type="entry name" value="p450"/>
    <property type="match status" value="1"/>
</dbReference>
<keyword evidence="4 8" id="KW-0479">Metal-binding</keyword>
<dbReference type="GO" id="GO:0004497">
    <property type="term" value="F:monooxygenase activity"/>
    <property type="evidence" value="ECO:0007669"/>
    <property type="project" value="UniProtKB-KW"/>
</dbReference>
<protein>
    <submittedName>
        <fullName evidence="11">Cytochrome p450 6a1 like protein</fullName>
    </submittedName>
</protein>
<keyword evidence="7 9" id="KW-0503">Monooxygenase</keyword>
<evidence type="ECO:0000256" key="8">
    <source>
        <dbReference type="PIRSR" id="PIRSR602403-1"/>
    </source>
</evidence>
<evidence type="ECO:0000256" key="2">
    <source>
        <dbReference type="ARBA" id="ARBA00010617"/>
    </source>
</evidence>
<evidence type="ECO:0000256" key="6">
    <source>
        <dbReference type="ARBA" id="ARBA00023004"/>
    </source>
</evidence>
<evidence type="ECO:0000313" key="11">
    <source>
        <dbReference type="EMBL" id="KJY00421.1"/>
    </source>
</evidence>
<evidence type="ECO:0000256" key="3">
    <source>
        <dbReference type="ARBA" id="ARBA00022617"/>
    </source>
</evidence>
<comment type="cofactor">
    <cofactor evidence="1 8">
        <name>heme</name>
        <dbReference type="ChEBI" id="CHEBI:30413"/>
    </cofactor>
</comment>
<dbReference type="CDD" id="cd00302">
    <property type="entry name" value="cytochrome_P450"/>
    <property type="match status" value="1"/>
</dbReference>
<feature type="transmembrane region" description="Helical" evidence="10">
    <location>
        <begin position="6"/>
        <end position="24"/>
    </location>
</feature>
<dbReference type="AlphaFoldDB" id="A0A0F4GW44"/>
<keyword evidence="6 8" id="KW-0408">Iron</keyword>
<evidence type="ECO:0000256" key="5">
    <source>
        <dbReference type="ARBA" id="ARBA00023002"/>
    </source>
</evidence>
<dbReference type="GO" id="GO:0016125">
    <property type="term" value="P:sterol metabolic process"/>
    <property type="evidence" value="ECO:0007669"/>
    <property type="project" value="TreeGrafter"/>
</dbReference>
<gene>
    <name evidence="11" type="ORF">TI39_contig330g00007</name>
</gene>
<organism evidence="11 12">
    <name type="scientific">Zymoseptoria brevis</name>
    <dbReference type="NCBI Taxonomy" id="1047168"/>
    <lineage>
        <taxon>Eukaryota</taxon>
        <taxon>Fungi</taxon>
        <taxon>Dikarya</taxon>
        <taxon>Ascomycota</taxon>
        <taxon>Pezizomycotina</taxon>
        <taxon>Dothideomycetes</taxon>
        <taxon>Dothideomycetidae</taxon>
        <taxon>Mycosphaerellales</taxon>
        <taxon>Mycosphaerellaceae</taxon>
        <taxon>Zymoseptoria</taxon>
    </lineage>
</organism>
<dbReference type="InterPro" id="IPR036396">
    <property type="entry name" value="Cyt_P450_sf"/>
</dbReference>
<sequence length="446" mass="50310">METTLLQVAAIAIATLLIVPWLKLPRTSILRLLPQHAPGVEALQFFMDRTRFVRQSIDRSSSGHFRFRMGRESVVVVSGEEGRKFILQTKGLDLAQGYATLLSTVPSITSETDQGQLPAFWQWCSVKISSLVQASRLESHLPSLLSDADACITRLSSCSTAAISTFDPFEEPYRLIYQFTMRLMGTHEIAESPNLLSQSLGLFETIARSTSPVRIVYPYLPTPAYLQRLWAGIGLYRMIKKIVVERAESGQRKQDALQAAVDEQKTTAETVAFISAAVFAGNLTNAYIVAWTLVYLASDLVWQERVREEVIAVLASRRTRSEQSDLEIFSSFTLHQWEQYFPLLEVSQRETIRLQHVGCFFRRNVSGKELPIGTSGESVPKDAFVVYPLDDVHLNPLLYEEVLLWNPQRFLPTNERCMARESHSYVGWGGGKHVCPGMRVCFLILI</sequence>
<dbReference type="PANTHER" id="PTHR24286:SF384">
    <property type="entry name" value="P450, PUTATIVE (EUROFUNG)-RELATED"/>
    <property type="match status" value="1"/>
</dbReference>
<dbReference type="PROSITE" id="PS00086">
    <property type="entry name" value="CYTOCHROME_P450"/>
    <property type="match status" value="1"/>
</dbReference>